<organism evidence="1 2">
    <name type="scientific">Citrus sinensis</name>
    <name type="common">Sweet orange</name>
    <name type="synonym">Citrus aurantium var. sinensis</name>
    <dbReference type="NCBI Taxonomy" id="2711"/>
    <lineage>
        <taxon>Eukaryota</taxon>
        <taxon>Viridiplantae</taxon>
        <taxon>Streptophyta</taxon>
        <taxon>Embryophyta</taxon>
        <taxon>Tracheophyta</taxon>
        <taxon>Spermatophyta</taxon>
        <taxon>Magnoliopsida</taxon>
        <taxon>eudicotyledons</taxon>
        <taxon>Gunneridae</taxon>
        <taxon>Pentapetalae</taxon>
        <taxon>rosids</taxon>
        <taxon>malvids</taxon>
        <taxon>Sapindales</taxon>
        <taxon>Rutaceae</taxon>
        <taxon>Aurantioideae</taxon>
        <taxon>Citrus</taxon>
    </lineage>
</organism>
<dbReference type="Proteomes" id="UP000829398">
    <property type="component" value="Chromosome 3"/>
</dbReference>
<gene>
    <name evidence="1" type="ORF">KPL71_007491</name>
</gene>
<proteinExistence type="predicted"/>
<sequence>MTVINLVGNQLTGHLPSILSVSLPNLKWLALGMNKLIGTIPNSITNASELTLLELGKNSFSGLVPNTFGNLRFLSLLDLGNNYLTTRSSTTEWSFLSSLTNCIYLKVLGLHSNQLSGILPPLIGNFSDSLQQFYAYDCELKGSIPQEIGNLNGLIDLRLQDNDLNGTIPTTVGRLQQLQAPVKLDRGNYIMWKAQVLPTIRGNGLENFIDGTSPDAIVLKMQLHGARKDTQTITEFCTKVRNLANELQMAGKPVSEEDLCSHVLTGLSQSFESVVVNLTSRLHELTFDEMYSVLLNHEARLEQNATHDNNFEANMASRQGRNNWTQKRNERPRNQPPNQYLSPQNQYFRPPNNGIDIGGLFQIVGSQEYVSLRKGCAADRVYKSESLFASISEASVLESVDESLSPKPSSGSINQLDMLHRRSSKVIGNNTWELVKIQEGTKVIGNKWVYKVKHNPDGTVARHKARLVAKSYNQIVGVDYTETFSPVAKSSTIKVLLSLAINYGWDIKQVDVNNAFLNGELNETVFMEQPEGFKVKGKENYVCRLKKALYGLKQAPRAWYEKLKAALLSWGYKNSVSDTSLFHWRDNKEVIYVLVYVDDILITGSSQDLVNDLIKKLNESFALKELGSLSYFLGIKVKRDRAGMHICQSKYGQELLEKTNMKGSFIGALQYATITRPDIAYSVNKLSQFMQEPKVIHWQGCKRILRYLQGTLNYGMYFTPGNKMEISAFTDADWGADRDDRKSTGSFGIVYKGILSDGNNVAIKVFKLQLGRAFRSFDSECEVLRNVRHRNLLKILSSYSNPDFKALVLELMPNGSLENWLYSHNYFLDTLERLNIMIDVWLALEYLHHGHSSAPIVHCDLKPSNILLDENMVARVSDFGISKLLGDGEDSVTQTMTMATIGYMAPVSQLFDILKPKNAEFGSEGIISAKCDVYSFGVLLMETFTGKKPTDEMFTGEISLKNWVNESLPHALTDVVDANLVREEQAFYAKMDCLLSIMHLALDCCMESPEQRVSMKDVAAKLKKIRVKFLYDVAATS</sequence>
<dbReference type="EMBL" id="CM039172">
    <property type="protein sequence ID" value="KAH9778853.1"/>
    <property type="molecule type" value="Genomic_DNA"/>
</dbReference>
<comment type="caution">
    <text evidence="1">The sequence shown here is derived from an EMBL/GenBank/DDBJ whole genome shotgun (WGS) entry which is preliminary data.</text>
</comment>
<name>A0ACB8LZN9_CITSI</name>
<accession>A0ACB8LZN9</accession>
<protein>
    <submittedName>
        <fullName evidence="1">Uncharacterized protein</fullName>
    </submittedName>
</protein>
<evidence type="ECO:0000313" key="1">
    <source>
        <dbReference type="EMBL" id="KAH9778853.1"/>
    </source>
</evidence>
<keyword evidence="2" id="KW-1185">Reference proteome</keyword>
<reference evidence="2" key="1">
    <citation type="journal article" date="2023" name="Hortic. Res.">
        <title>A chromosome-level phased genome enabling allele-level studies in sweet orange: a case study on citrus Huanglongbing tolerance.</title>
        <authorList>
            <person name="Wu B."/>
            <person name="Yu Q."/>
            <person name="Deng Z."/>
            <person name="Duan Y."/>
            <person name="Luo F."/>
            <person name="Gmitter F. Jr."/>
        </authorList>
    </citation>
    <scope>NUCLEOTIDE SEQUENCE [LARGE SCALE GENOMIC DNA]</scope>
    <source>
        <strain evidence="2">cv. Valencia</strain>
    </source>
</reference>
<evidence type="ECO:0000313" key="2">
    <source>
        <dbReference type="Proteomes" id="UP000829398"/>
    </source>
</evidence>